<keyword evidence="2" id="KW-0812">Transmembrane</keyword>
<evidence type="ECO:0000313" key="4">
    <source>
        <dbReference type="Proteomes" id="UP000215145"/>
    </source>
</evidence>
<feature type="transmembrane region" description="Helical" evidence="2">
    <location>
        <begin position="165"/>
        <end position="185"/>
    </location>
</feature>
<evidence type="ECO:0000313" key="3">
    <source>
        <dbReference type="EMBL" id="OXM16522.1"/>
    </source>
</evidence>
<gene>
    <name evidence="3" type="ORF">CGZ75_07575</name>
</gene>
<feature type="transmembrane region" description="Helical" evidence="2">
    <location>
        <begin position="398"/>
        <end position="419"/>
    </location>
</feature>
<dbReference type="EMBL" id="NMUQ01000001">
    <property type="protein sequence ID" value="OXM16522.1"/>
    <property type="molecule type" value="Genomic_DNA"/>
</dbReference>
<organism evidence="3 4">
    <name type="scientific">Paenibacillus herberti</name>
    <dbReference type="NCBI Taxonomy" id="1619309"/>
    <lineage>
        <taxon>Bacteria</taxon>
        <taxon>Bacillati</taxon>
        <taxon>Bacillota</taxon>
        <taxon>Bacilli</taxon>
        <taxon>Bacillales</taxon>
        <taxon>Paenibacillaceae</taxon>
        <taxon>Paenibacillus</taxon>
    </lineage>
</organism>
<dbReference type="AlphaFoldDB" id="A0A229P2Q9"/>
<reference evidence="3 4" key="1">
    <citation type="submission" date="2017-07" db="EMBL/GenBank/DDBJ databases">
        <title>Paenibacillus herberti R33 genome sequencing and assembly.</title>
        <authorList>
            <person name="Su W."/>
        </authorList>
    </citation>
    <scope>NUCLEOTIDE SEQUENCE [LARGE SCALE GENOMIC DNA]</scope>
    <source>
        <strain evidence="3 4">R33</strain>
    </source>
</reference>
<name>A0A229P2Q9_9BACL</name>
<proteinExistence type="predicted"/>
<dbReference type="RefSeq" id="WP_089523605.1">
    <property type="nucleotide sequence ID" value="NZ_NMUQ01000001.1"/>
</dbReference>
<feature type="transmembrane region" description="Helical" evidence="2">
    <location>
        <begin position="51"/>
        <end position="72"/>
    </location>
</feature>
<comment type="caution">
    <text evidence="3">The sequence shown here is derived from an EMBL/GenBank/DDBJ whole genome shotgun (WGS) entry which is preliminary data.</text>
</comment>
<dbReference type="OrthoDB" id="9769532at2"/>
<feature type="transmembrane region" description="Helical" evidence="2">
    <location>
        <begin position="139"/>
        <end position="159"/>
    </location>
</feature>
<accession>A0A229P2Q9</accession>
<protein>
    <submittedName>
        <fullName evidence="3">Small-conductance mechanosensitive channel</fullName>
    </submittedName>
</protein>
<keyword evidence="2" id="KW-1133">Transmembrane helix</keyword>
<keyword evidence="2" id="KW-0472">Membrane</keyword>
<sequence>MKKTLSKPAILIGTSFLIFVLPLIGSIVRWGKLPPGYGSFPAQKTVEPPGFSPGFFIFACAVALLIMLFLLVPRWFGFRSGAEHAVDEGGSGVTAPGSGSAVSVSDMPRSATDASNFSAATAEHGIDDRTAAAPSGYPVWFWWSLPVLVISWLLMWVRIPALPLLNAFSFVPLWWSFILLLDGVVYKRSGGNSIVAKKPHLMQIVAIVSCFSWFVFEYLNFFVLANWYYPNNTILSDFGNVFWFSLSYTTVLPAIFEWYTLLLTFPALRKRYANGPKLKLSRQMLLLFYGAGVILAFGMGYFPSQLFWVLWVALVPLLSAAMGIAGLWTPFTPLRNGNWTPILLIAIATLLNGLFWELWNFGSGYFNSETITNPNFWKYSVPYLDKIHLFSEMPILGYFGYLFFGVNCWIMWLAAAYICKFDPEIVPGTSGSWGKR</sequence>
<feature type="transmembrane region" description="Helical" evidence="2">
    <location>
        <begin position="9"/>
        <end position="31"/>
    </location>
</feature>
<feature type="transmembrane region" description="Helical" evidence="2">
    <location>
        <begin position="284"/>
        <end position="302"/>
    </location>
</feature>
<evidence type="ECO:0000256" key="2">
    <source>
        <dbReference type="SAM" id="Phobius"/>
    </source>
</evidence>
<evidence type="ECO:0000256" key="1">
    <source>
        <dbReference type="SAM" id="MobiDB-lite"/>
    </source>
</evidence>
<feature type="region of interest" description="Disordered" evidence="1">
    <location>
        <begin position="87"/>
        <end position="109"/>
    </location>
</feature>
<dbReference type="Proteomes" id="UP000215145">
    <property type="component" value="Unassembled WGS sequence"/>
</dbReference>
<feature type="transmembrane region" description="Helical" evidence="2">
    <location>
        <begin position="308"/>
        <end position="328"/>
    </location>
</feature>
<feature type="transmembrane region" description="Helical" evidence="2">
    <location>
        <begin position="241"/>
        <end position="263"/>
    </location>
</feature>
<feature type="transmembrane region" description="Helical" evidence="2">
    <location>
        <begin position="205"/>
        <end position="229"/>
    </location>
</feature>
<feature type="transmembrane region" description="Helical" evidence="2">
    <location>
        <begin position="340"/>
        <end position="359"/>
    </location>
</feature>
<keyword evidence="4" id="KW-1185">Reference proteome</keyword>